<name>A0A2P8CBG1_9BACT</name>
<keyword evidence="1" id="KW-0472">Membrane</keyword>
<evidence type="ECO:0000256" key="1">
    <source>
        <dbReference type="SAM" id="Phobius"/>
    </source>
</evidence>
<feature type="transmembrane region" description="Helical" evidence="1">
    <location>
        <begin position="26"/>
        <end position="46"/>
    </location>
</feature>
<accession>A0A2P8CBG1</accession>
<evidence type="ECO:0000313" key="3">
    <source>
        <dbReference type="Proteomes" id="UP000240621"/>
    </source>
</evidence>
<proteinExistence type="predicted"/>
<dbReference type="EMBL" id="PYGC01000006">
    <property type="protein sequence ID" value="PSK82301.1"/>
    <property type="molecule type" value="Genomic_DNA"/>
</dbReference>
<keyword evidence="1" id="KW-0812">Transmembrane</keyword>
<feature type="transmembrane region" description="Helical" evidence="1">
    <location>
        <begin position="62"/>
        <end position="81"/>
    </location>
</feature>
<dbReference type="AlphaFoldDB" id="A0A2P8CBG1"/>
<sequence length="130" mass="15334">MKYFLLKWYQIVYYLRKDEAGAKHSAYLYLSAYVSFFILSVINIAGRKIDSSFGSYLATPNFIIWMSVFILVPVVLYVPYYRNLDVSRIKSRYQAKGKIARLIIDIIVYLMILGIPVLTFLLYWFVVEIF</sequence>
<reference evidence="2 3" key="1">
    <citation type="submission" date="2018-03" db="EMBL/GenBank/DDBJ databases">
        <title>Genomic Encyclopedia of Archaeal and Bacterial Type Strains, Phase II (KMG-II): from individual species to whole genera.</title>
        <authorList>
            <person name="Goeker M."/>
        </authorList>
    </citation>
    <scope>NUCLEOTIDE SEQUENCE [LARGE SCALE GENOMIC DNA]</scope>
    <source>
        <strain evidence="2 3">DSM 27267</strain>
    </source>
</reference>
<organism evidence="2 3">
    <name type="scientific">Prolixibacter denitrificans</name>
    <dbReference type="NCBI Taxonomy" id="1541063"/>
    <lineage>
        <taxon>Bacteria</taxon>
        <taxon>Pseudomonadati</taxon>
        <taxon>Bacteroidota</taxon>
        <taxon>Bacteroidia</taxon>
        <taxon>Marinilabiliales</taxon>
        <taxon>Prolixibacteraceae</taxon>
        <taxon>Prolixibacter</taxon>
    </lineage>
</organism>
<protein>
    <submittedName>
        <fullName evidence="2">Uncharacterized protein</fullName>
    </submittedName>
</protein>
<feature type="transmembrane region" description="Helical" evidence="1">
    <location>
        <begin position="102"/>
        <end position="126"/>
    </location>
</feature>
<evidence type="ECO:0000313" key="2">
    <source>
        <dbReference type="EMBL" id="PSK82301.1"/>
    </source>
</evidence>
<comment type="caution">
    <text evidence="2">The sequence shown here is derived from an EMBL/GenBank/DDBJ whole genome shotgun (WGS) entry which is preliminary data.</text>
</comment>
<gene>
    <name evidence="2" type="ORF">CLV93_10645</name>
</gene>
<keyword evidence="1" id="KW-1133">Transmembrane helix</keyword>
<dbReference type="Proteomes" id="UP000240621">
    <property type="component" value="Unassembled WGS sequence"/>
</dbReference>